<evidence type="ECO:0000313" key="3">
    <source>
        <dbReference type="EMBL" id="GAA0769242.1"/>
    </source>
</evidence>
<evidence type="ECO:0000313" key="4">
    <source>
        <dbReference type="Proteomes" id="UP001500279"/>
    </source>
</evidence>
<sequence length="267" mass="28833">MRHPFLVALLLICLTGCSRNNESSQVASRMSFERSGTSAKAAPNRHLAVQHAITVDVTEPQIASVYEAGQAACREATSEACVVLESELTAGRRPFASLKFRARPAGIQKLMATFGAQGAVTSQTSSAEDLTAPVEDTARKVAMLTEYRAKLEALLSRPSADVDALIKLTKELAQVQSDFEAIKAQQANLMQRIDTEILNVSISATENRAFLAPVNTALADFTSNLSQGISGAITGVAYLVPWSLLLALFGWIGTKLWRRQRRAKARA</sequence>
<dbReference type="Proteomes" id="UP001500279">
    <property type="component" value="Unassembled WGS sequence"/>
</dbReference>
<feature type="transmembrane region" description="Helical" evidence="1">
    <location>
        <begin position="236"/>
        <end position="257"/>
    </location>
</feature>
<feature type="domain" description="DUF4349" evidence="2">
    <location>
        <begin position="45"/>
        <end position="252"/>
    </location>
</feature>
<dbReference type="EMBL" id="BAAAEW010000047">
    <property type="protein sequence ID" value="GAA0769242.1"/>
    <property type="molecule type" value="Genomic_DNA"/>
</dbReference>
<keyword evidence="1" id="KW-0812">Transmembrane</keyword>
<protein>
    <recommendedName>
        <fullName evidence="2">DUF4349 domain-containing protein</fullName>
    </recommendedName>
</protein>
<keyword evidence="1" id="KW-1133">Transmembrane helix</keyword>
<organism evidence="3 4">
    <name type="scientific">Ideonella azotifigens</name>
    <dbReference type="NCBI Taxonomy" id="513160"/>
    <lineage>
        <taxon>Bacteria</taxon>
        <taxon>Pseudomonadati</taxon>
        <taxon>Pseudomonadota</taxon>
        <taxon>Betaproteobacteria</taxon>
        <taxon>Burkholderiales</taxon>
        <taxon>Sphaerotilaceae</taxon>
        <taxon>Ideonella</taxon>
    </lineage>
</organism>
<evidence type="ECO:0000259" key="2">
    <source>
        <dbReference type="Pfam" id="PF14257"/>
    </source>
</evidence>
<keyword evidence="4" id="KW-1185">Reference proteome</keyword>
<evidence type="ECO:0000256" key="1">
    <source>
        <dbReference type="SAM" id="Phobius"/>
    </source>
</evidence>
<dbReference type="Pfam" id="PF14257">
    <property type="entry name" value="DUF4349"/>
    <property type="match status" value="1"/>
</dbReference>
<dbReference type="RefSeq" id="WP_141287935.1">
    <property type="nucleotide sequence ID" value="NZ_BAAAEW010000047.1"/>
</dbReference>
<dbReference type="InterPro" id="IPR025645">
    <property type="entry name" value="DUF4349"/>
</dbReference>
<name>A0ABP3VTQ0_9BURK</name>
<gene>
    <name evidence="3" type="ORF">GCM10009107_59890</name>
</gene>
<keyword evidence="1" id="KW-0472">Membrane</keyword>
<reference evidence="4" key="1">
    <citation type="journal article" date="2019" name="Int. J. Syst. Evol. Microbiol.">
        <title>The Global Catalogue of Microorganisms (GCM) 10K type strain sequencing project: providing services to taxonomists for standard genome sequencing and annotation.</title>
        <authorList>
            <consortium name="The Broad Institute Genomics Platform"/>
            <consortium name="The Broad Institute Genome Sequencing Center for Infectious Disease"/>
            <person name="Wu L."/>
            <person name="Ma J."/>
        </authorList>
    </citation>
    <scope>NUCLEOTIDE SEQUENCE [LARGE SCALE GENOMIC DNA]</scope>
    <source>
        <strain evidence="4">JCM 15503</strain>
    </source>
</reference>
<proteinExistence type="predicted"/>
<comment type="caution">
    <text evidence="3">The sequence shown here is derived from an EMBL/GenBank/DDBJ whole genome shotgun (WGS) entry which is preliminary data.</text>
</comment>
<accession>A0ABP3VTQ0</accession>